<sequence>LLSEVSSSENCIWHSPKYPKLPLIKANQLKIFFKDEINSFSLDNEILWCDN</sequence>
<evidence type="ECO:0000313" key="2">
    <source>
        <dbReference type="Proteomes" id="UP000789570"/>
    </source>
</evidence>
<keyword evidence="2" id="KW-1185">Reference proteome</keyword>
<gene>
    <name evidence="1" type="ORF">FCALED_LOCUS16724</name>
</gene>
<dbReference type="AlphaFoldDB" id="A0A9N9J182"/>
<name>A0A9N9J182_9GLOM</name>
<comment type="caution">
    <text evidence="1">The sequence shown here is derived from an EMBL/GenBank/DDBJ whole genome shotgun (WGS) entry which is preliminary data.</text>
</comment>
<dbReference type="Proteomes" id="UP000789570">
    <property type="component" value="Unassembled WGS sequence"/>
</dbReference>
<protein>
    <submittedName>
        <fullName evidence="1">11195_t:CDS:1</fullName>
    </submittedName>
</protein>
<organism evidence="1 2">
    <name type="scientific">Funneliformis caledonium</name>
    <dbReference type="NCBI Taxonomy" id="1117310"/>
    <lineage>
        <taxon>Eukaryota</taxon>
        <taxon>Fungi</taxon>
        <taxon>Fungi incertae sedis</taxon>
        <taxon>Mucoromycota</taxon>
        <taxon>Glomeromycotina</taxon>
        <taxon>Glomeromycetes</taxon>
        <taxon>Glomerales</taxon>
        <taxon>Glomeraceae</taxon>
        <taxon>Funneliformis</taxon>
    </lineage>
</organism>
<dbReference type="EMBL" id="CAJVPQ010021157">
    <property type="protein sequence ID" value="CAG8757684.1"/>
    <property type="molecule type" value="Genomic_DNA"/>
</dbReference>
<reference evidence="1" key="1">
    <citation type="submission" date="2021-06" db="EMBL/GenBank/DDBJ databases">
        <authorList>
            <person name="Kallberg Y."/>
            <person name="Tangrot J."/>
            <person name="Rosling A."/>
        </authorList>
    </citation>
    <scope>NUCLEOTIDE SEQUENCE</scope>
    <source>
        <strain evidence="1">UK204</strain>
    </source>
</reference>
<evidence type="ECO:0000313" key="1">
    <source>
        <dbReference type="EMBL" id="CAG8757684.1"/>
    </source>
</evidence>
<accession>A0A9N9J182</accession>
<proteinExistence type="predicted"/>
<feature type="non-terminal residue" evidence="1">
    <location>
        <position position="1"/>
    </location>
</feature>